<keyword evidence="3" id="KW-0067">ATP-binding</keyword>
<reference evidence="6 7" key="1">
    <citation type="submission" date="2021-01" db="EMBL/GenBank/DDBJ databases">
        <title>WGS of actinomycetes isolated from Thailand.</title>
        <authorList>
            <person name="Thawai C."/>
        </authorList>
    </citation>
    <scope>NUCLEOTIDE SEQUENCE [LARGE SCALE GENOMIC DNA]</scope>
    <source>
        <strain evidence="6 7">CA1R205</strain>
    </source>
</reference>
<dbReference type="Gene3D" id="1.10.1780.10">
    <property type="entry name" value="Clp, N-terminal domain"/>
    <property type="match status" value="2"/>
</dbReference>
<dbReference type="Gene3D" id="3.40.50.300">
    <property type="entry name" value="P-loop containing nucleotide triphosphate hydrolases"/>
    <property type="match status" value="2"/>
</dbReference>
<dbReference type="PROSITE" id="PS51903">
    <property type="entry name" value="CLP_R"/>
    <property type="match status" value="2"/>
</dbReference>
<dbReference type="PANTHER" id="PTHR11638:SF18">
    <property type="entry name" value="HEAT SHOCK PROTEIN 104"/>
    <property type="match status" value="1"/>
</dbReference>
<evidence type="ECO:0000313" key="6">
    <source>
        <dbReference type="EMBL" id="MBL1102244.1"/>
    </source>
</evidence>
<organism evidence="6 7">
    <name type="scientific">Streptomyces coffeae</name>
    <dbReference type="NCBI Taxonomy" id="621382"/>
    <lineage>
        <taxon>Bacteria</taxon>
        <taxon>Bacillati</taxon>
        <taxon>Actinomycetota</taxon>
        <taxon>Actinomycetes</taxon>
        <taxon>Kitasatosporales</taxon>
        <taxon>Streptomycetaceae</taxon>
        <taxon>Streptomyces</taxon>
    </lineage>
</organism>
<evidence type="ECO:0000256" key="1">
    <source>
        <dbReference type="ARBA" id="ARBA00022737"/>
    </source>
</evidence>
<evidence type="ECO:0000256" key="3">
    <source>
        <dbReference type="ARBA" id="ARBA00022840"/>
    </source>
</evidence>
<evidence type="ECO:0000256" key="2">
    <source>
        <dbReference type="ARBA" id="ARBA00022741"/>
    </source>
</evidence>
<dbReference type="PANTHER" id="PTHR11638">
    <property type="entry name" value="ATP-DEPENDENT CLP PROTEASE"/>
    <property type="match status" value="1"/>
</dbReference>
<dbReference type="SUPFAM" id="SSF52540">
    <property type="entry name" value="P-loop containing nucleoside triphosphate hydrolases"/>
    <property type="match status" value="1"/>
</dbReference>
<evidence type="ECO:0000259" key="5">
    <source>
        <dbReference type="PROSITE" id="PS51903"/>
    </source>
</evidence>
<comment type="caution">
    <text evidence="6">The sequence shown here is derived from an EMBL/GenBank/DDBJ whole genome shotgun (WGS) entry which is preliminary data.</text>
</comment>
<dbReference type="SMART" id="SM00382">
    <property type="entry name" value="AAA"/>
    <property type="match status" value="1"/>
</dbReference>
<keyword evidence="1 4" id="KW-0677">Repeat</keyword>
<dbReference type="Proteomes" id="UP000634229">
    <property type="component" value="Unassembled WGS sequence"/>
</dbReference>
<dbReference type="EMBL" id="JAERRF010000041">
    <property type="protein sequence ID" value="MBL1102244.1"/>
    <property type="molecule type" value="Genomic_DNA"/>
</dbReference>
<dbReference type="InterPro" id="IPR036628">
    <property type="entry name" value="Clp_N_dom_sf"/>
</dbReference>
<gene>
    <name evidence="6" type="ORF">JK363_37645</name>
</gene>
<name>A0ABS1NQ70_9ACTN</name>
<accession>A0ABS1NQ70</accession>
<dbReference type="InterPro" id="IPR050130">
    <property type="entry name" value="ClpA_ClpB"/>
</dbReference>
<sequence>MFERFTDGARRAIVMAQEEARRLKHASIGTEHILLGLIAETGTPGTRALEAAGIDRDALRRQVERAVPPGTVTSTGHIPFTPRAKKVLELALRESLQLGHNYIGTEHLLLGLMREGEATGAQALRSLGADTEGLRRCVRAGESPSAPASAAATGYQFERYTDRARRAVVSAQEDARGLKHTSIGTEHLLLGLFAAGGVAAQVLESLAVSRELVHARVVEIVGPGAEAPTGHIPFTPRAKKVLELALREALTLGHDHVGPEHLLLGLVREGEGLAVQILTTVLGKDGGRTLRDRVVQLLKPPPPEAERPEPTALRDLTQAARRSQLDPVAGREREIQRVMQVLMRKSRNSALLVGEPGVGRTAIVMGLAQRLARGEAPAGLSGVRLCAVDPQRVGTALERLREPASTVLFLDDAELGEGSDTLSALRESGARVIAVVEPAAHRPALETFFQPVPVDEPSVDDMMAILRLLRPEYERHHGVSITDDALEAAITLAVQHRPDQVLPGKAIEVLDEAGARVRLTDGARTVDGAVVAGLFAEGPGAGRAFDDDRYVWAMS</sequence>
<evidence type="ECO:0000313" key="7">
    <source>
        <dbReference type="Proteomes" id="UP000634229"/>
    </source>
</evidence>
<evidence type="ECO:0000256" key="4">
    <source>
        <dbReference type="PROSITE-ProRule" id="PRU01251"/>
    </source>
</evidence>
<dbReference type="SUPFAM" id="SSF81923">
    <property type="entry name" value="Double Clp-N motif"/>
    <property type="match status" value="2"/>
</dbReference>
<dbReference type="Pfam" id="PF02861">
    <property type="entry name" value="Clp_N"/>
    <property type="match status" value="2"/>
</dbReference>
<keyword evidence="2" id="KW-0547">Nucleotide-binding</keyword>
<keyword evidence="7" id="KW-1185">Reference proteome</keyword>
<dbReference type="InterPro" id="IPR041546">
    <property type="entry name" value="ClpA/ClpB_AAA_lid"/>
</dbReference>
<feature type="domain" description="Clp R" evidence="5">
    <location>
        <begin position="157"/>
        <end position="300"/>
    </location>
</feature>
<feature type="domain" description="Clp R" evidence="5">
    <location>
        <begin position="2"/>
        <end position="145"/>
    </location>
</feature>
<dbReference type="InterPro" id="IPR003593">
    <property type="entry name" value="AAA+_ATPase"/>
</dbReference>
<dbReference type="Pfam" id="PF00004">
    <property type="entry name" value="AAA"/>
    <property type="match status" value="1"/>
</dbReference>
<dbReference type="InterPro" id="IPR004176">
    <property type="entry name" value="Clp_R_N"/>
</dbReference>
<dbReference type="Pfam" id="PF17871">
    <property type="entry name" value="AAA_lid_9"/>
    <property type="match status" value="1"/>
</dbReference>
<protein>
    <submittedName>
        <fullName evidence="6">AAA family ATPase</fullName>
    </submittedName>
</protein>
<dbReference type="CDD" id="cd00009">
    <property type="entry name" value="AAA"/>
    <property type="match status" value="1"/>
</dbReference>
<dbReference type="InterPro" id="IPR003959">
    <property type="entry name" value="ATPase_AAA_core"/>
</dbReference>
<dbReference type="InterPro" id="IPR027417">
    <property type="entry name" value="P-loop_NTPase"/>
</dbReference>
<proteinExistence type="predicted"/>